<evidence type="ECO:0000259" key="1">
    <source>
        <dbReference type="Pfam" id="PF20236"/>
    </source>
</evidence>
<feature type="domain" description="DUF6593" evidence="1">
    <location>
        <begin position="27"/>
        <end position="184"/>
    </location>
</feature>
<dbReference type="AlphaFoldDB" id="A0AAW0FH73"/>
<name>A0AAW0FH73_9APHY</name>
<comment type="caution">
    <text evidence="2">The sequence shown here is derived from an EMBL/GenBank/DDBJ whole genome shotgun (WGS) entry which is preliminary data.</text>
</comment>
<accession>A0AAW0FH73</accession>
<dbReference type="EMBL" id="JASBNA010000057">
    <property type="protein sequence ID" value="KAK7679597.1"/>
    <property type="molecule type" value="Genomic_DNA"/>
</dbReference>
<evidence type="ECO:0000313" key="2">
    <source>
        <dbReference type="EMBL" id="KAK7679597.1"/>
    </source>
</evidence>
<organism evidence="2 3">
    <name type="scientific">Cerrena zonata</name>
    <dbReference type="NCBI Taxonomy" id="2478898"/>
    <lineage>
        <taxon>Eukaryota</taxon>
        <taxon>Fungi</taxon>
        <taxon>Dikarya</taxon>
        <taxon>Basidiomycota</taxon>
        <taxon>Agaricomycotina</taxon>
        <taxon>Agaricomycetes</taxon>
        <taxon>Polyporales</taxon>
        <taxon>Cerrenaceae</taxon>
        <taxon>Cerrena</taxon>
    </lineage>
</organism>
<gene>
    <name evidence="2" type="ORF">QCA50_017308</name>
</gene>
<evidence type="ECO:0000313" key="3">
    <source>
        <dbReference type="Proteomes" id="UP001385951"/>
    </source>
</evidence>
<sequence length="203" mass="22852">MDSQLTLVDTSVLPDREASSTLIFSPDSLLNTTLSLRGTNRPVYKVQTSGNATRTEVFRIIPGSVREPPLVVRINRNEIFPDKITFHGVPTLKTNQWLKKNTFTNPHVENASYSGSSKRFVWKPTNTREIALYKEDFPSSPIAWFRSSSLCGEPEPAYLALKSEAENMQDAVLASLIIVEQRYRVKHKRGGLPPRGNPIWIPS</sequence>
<dbReference type="InterPro" id="IPR046528">
    <property type="entry name" value="DUF6593"/>
</dbReference>
<proteinExistence type="predicted"/>
<protein>
    <recommendedName>
        <fullName evidence="1">DUF6593 domain-containing protein</fullName>
    </recommendedName>
</protein>
<reference evidence="2 3" key="1">
    <citation type="submission" date="2022-09" db="EMBL/GenBank/DDBJ databases">
        <authorList>
            <person name="Palmer J.M."/>
        </authorList>
    </citation>
    <scope>NUCLEOTIDE SEQUENCE [LARGE SCALE GENOMIC DNA]</scope>
    <source>
        <strain evidence="2 3">DSM 7382</strain>
    </source>
</reference>
<dbReference type="Pfam" id="PF20236">
    <property type="entry name" value="DUF6593"/>
    <property type="match status" value="1"/>
</dbReference>
<keyword evidence="3" id="KW-1185">Reference proteome</keyword>
<dbReference type="Proteomes" id="UP001385951">
    <property type="component" value="Unassembled WGS sequence"/>
</dbReference>